<accession>A0AAD9BSC2</accession>
<organism evidence="2 3">
    <name type="scientific">Dissostichus eleginoides</name>
    <name type="common">Patagonian toothfish</name>
    <name type="synonym">Dissostichus amissus</name>
    <dbReference type="NCBI Taxonomy" id="100907"/>
    <lineage>
        <taxon>Eukaryota</taxon>
        <taxon>Metazoa</taxon>
        <taxon>Chordata</taxon>
        <taxon>Craniata</taxon>
        <taxon>Vertebrata</taxon>
        <taxon>Euteleostomi</taxon>
        <taxon>Actinopterygii</taxon>
        <taxon>Neopterygii</taxon>
        <taxon>Teleostei</taxon>
        <taxon>Neoteleostei</taxon>
        <taxon>Acanthomorphata</taxon>
        <taxon>Eupercaria</taxon>
        <taxon>Perciformes</taxon>
        <taxon>Notothenioidei</taxon>
        <taxon>Nototheniidae</taxon>
        <taxon>Dissostichus</taxon>
    </lineage>
</organism>
<evidence type="ECO:0000313" key="3">
    <source>
        <dbReference type="Proteomes" id="UP001228049"/>
    </source>
</evidence>
<feature type="compositionally biased region" description="Basic and acidic residues" evidence="1">
    <location>
        <begin position="221"/>
        <end position="245"/>
    </location>
</feature>
<feature type="region of interest" description="Disordered" evidence="1">
    <location>
        <begin position="148"/>
        <end position="173"/>
    </location>
</feature>
<feature type="non-terminal residue" evidence="2">
    <location>
        <position position="313"/>
    </location>
</feature>
<feature type="region of interest" description="Disordered" evidence="1">
    <location>
        <begin position="216"/>
        <end position="245"/>
    </location>
</feature>
<feature type="compositionally biased region" description="Polar residues" evidence="1">
    <location>
        <begin position="150"/>
        <end position="165"/>
    </location>
</feature>
<feature type="non-terminal residue" evidence="2">
    <location>
        <position position="1"/>
    </location>
</feature>
<dbReference type="AlphaFoldDB" id="A0AAD9BSC2"/>
<evidence type="ECO:0000313" key="2">
    <source>
        <dbReference type="EMBL" id="KAK1889300.1"/>
    </source>
</evidence>
<dbReference type="Proteomes" id="UP001228049">
    <property type="component" value="Unassembled WGS sequence"/>
</dbReference>
<name>A0AAD9BSC2_DISEL</name>
<reference evidence="2" key="1">
    <citation type="submission" date="2023-04" db="EMBL/GenBank/DDBJ databases">
        <title>Chromosome-level genome of Chaenocephalus aceratus.</title>
        <authorList>
            <person name="Park H."/>
        </authorList>
    </citation>
    <scope>NUCLEOTIDE SEQUENCE</scope>
    <source>
        <strain evidence="2">DE</strain>
        <tissue evidence="2">Muscle</tissue>
    </source>
</reference>
<gene>
    <name evidence="2" type="ORF">KUDE01_013977</name>
</gene>
<dbReference type="EMBL" id="JASDAP010000017">
    <property type="protein sequence ID" value="KAK1889300.1"/>
    <property type="molecule type" value="Genomic_DNA"/>
</dbReference>
<evidence type="ECO:0000256" key="1">
    <source>
        <dbReference type="SAM" id="MobiDB-lite"/>
    </source>
</evidence>
<comment type="caution">
    <text evidence="2">The sequence shown here is derived from an EMBL/GenBank/DDBJ whole genome shotgun (WGS) entry which is preliminary data.</text>
</comment>
<proteinExistence type="predicted"/>
<protein>
    <submittedName>
        <fullName evidence="2">Usherin</fullName>
    </submittedName>
</protein>
<keyword evidence="3" id="KW-1185">Reference proteome</keyword>
<sequence>EDLAMVHGPIPTDGQFVVGQSGDFSRGVVNVSVSYCSGERAAGEGETLALHASLLSMRACSPCELALAARSPVKGFPGVEFPPRHRKVKTKAKCLSAKRARRGCARADTHLHKQYASLLPSKLHKPGGGGELGEGFSTASTTSSLLFSSKKQGLMQNPAISTTRSQRLEQRRPTELQFKASLSCRREQHLCLSARLPPRIPVKALKPELCGELIDGPRNQELNDTKKESGERKLREREKGGKSVQEDSFLLTHWGNPAALHPRFQVNEPLRSRPRVWEPGLGCECNAAKVALSTLYVSLFFSDPAMTAKCSKT</sequence>